<evidence type="ECO:0000256" key="1">
    <source>
        <dbReference type="SAM" id="Phobius"/>
    </source>
</evidence>
<feature type="transmembrane region" description="Helical" evidence="1">
    <location>
        <begin position="52"/>
        <end position="76"/>
    </location>
</feature>
<evidence type="ECO:0000313" key="2">
    <source>
        <dbReference type="EMBL" id="MFC4356277.1"/>
    </source>
</evidence>
<keyword evidence="3" id="KW-1185">Reference proteome</keyword>
<evidence type="ECO:0000313" key="3">
    <source>
        <dbReference type="Proteomes" id="UP001595733"/>
    </source>
</evidence>
<keyword evidence="1" id="KW-0812">Transmembrane</keyword>
<keyword evidence="1" id="KW-0472">Membrane</keyword>
<accession>A0ABV8UZP9</accession>
<proteinExistence type="predicted"/>
<name>A0ABV8UZP9_9BACL</name>
<keyword evidence="1" id="KW-1133">Transmembrane helix</keyword>
<gene>
    <name evidence="2" type="ORF">ACFO0S_14545</name>
</gene>
<organism evidence="2 3">
    <name type="scientific">Chryseomicrobium palamuruense</name>
    <dbReference type="NCBI Taxonomy" id="682973"/>
    <lineage>
        <taxon>Bacteria</taxon>
        <taxon>Bacillati</taxon>
        <taxon>Bacillota</taxon>
        <taxon>Bacilli</taxon>
        <taxon>Bacillales</taxon>
        <taxon>Caryophanaceae</taxon>
        <taxon>Chryseomicrobium</taxon>
    </lineage>
</organism>
<comment type="caution">
    <text evidence="2">The sequence shown here is derived from an EMBL/GenBank/DDBJ whole genome shotgun (WGS) entry which is preliminary data.</text>
</comment>
<dbReference type="EMBL" id="JBHSEF010000029">
    <property type="protein sequence ID" value="MFC4356277.1"/>
    <property type="molecule type" value="Genomic_DNA"/>
</dbReference>
<sequence>MKTILLGGVLTLAGALLSGLILVSAAITSSGIGSWSGNKLMYAIFQEQPLSFGSVVIGGMFLISVLMWFVGVVILFQEWYLEWAEAADAQKVTSPLSEDVK</sequence>
<protein>
    <submittedName>
        <fullName evidence="2">Uncharacterized protein</fullName>
    </submittedName>
</protein>
<dbReference type="Proteomes" id="UP001595733">
    <property type="component" value="Unassembled WGS sequence"/>
</dbReference>
<reference evidence="3" key="1">
    <citation type="journal article" date="2019" name="Int. J. Syst. Evol. Microbiol.">
        <title>The Global Catalogue of Microorganisms (GCM) 10K type strain sequencing project: providing services to taxonomists for standard genome sequencing and annotation.</title>
        <authorList>
            <consortium name="The Broad Institute Genomics Platform"/>
            <consortium name="The Broad Institute Genome Sequencing Center for Infectious Disease"/>
            <person name="Wu L."/>
            <person name="Ma J."/>
        </authorList>
    </citation>
    <scope>NUCLEOTIDE SEQUENCE [LARGE SCALE GENOMIC DNA]</scope>
    <source>
        <strain evidence="3">CCUG 50353</strain>
    </source>
</reference>
<dbReference type="RefSeq" id="WP_378142845.1">
    <property type="nucleotide sequence ID" value="NZ_JBHSEF010000029.1"/>
</dbReference>